<evidence type="ECO:0000256" key="5">
    <source>
        <dbReference type="ARBA" id="ARBA00022448"/>
    </source>
</evidence>
<organism evidence="15 16">
    <name type="scientific">Natronospira bacteriovora</name>
    <dbReference type="NCBI Taxonomy" id="3069753"/>
    <lineage>
        <taxon>Bacteria</taxon>
        <taxon>Pseudomonadati</taxon>
        <taxon>Pseudomonadota</taxon>
        <taxon>Gammaproteobacteria</taxon>
        <taxon>Natronospirales</taxon>
        <taxon>Natronospiraceae</taxon>
        <taxon>Natronospira</taxon>
    </lineage>
</organism>
<dbReference type="HAMAP" id="MF_00233">
    <property type="entry name" value="LolB"/>
    <property type="match status" value="1"/>
</dbReference>
<dbReference type="InterPro" id="IPR004565">
    <property type="entry name" value="OM_lipoprot_LolB"/>
</dbReference>
<dbReference type="InterPro" id="IPR029046">
    <property type="entry name" value="LolA/LolB/LppX"/>
</dbReference>
<accession>A0ABU0W4A8</accession>
<dbReference type="RefSeq" id="WP_306727216.1">
    <property type="nucleotide sequence ID" value="NZ_JAVDDT010000001.1"/>
</dbReference>
<dbReference type="NCBIfam" id="TIGR00548">
    <property type="entry name" value="lolB"/>
    <property type="match status" value="1"/>
</dbReference>
<evidence type="ECO:0000256" key="7">
    <source>
        <dbReference type="ARBA" id="ARBA00022927"/>
    </source>
</evidence>
<evidence type="ECO:0000256" key="4">
    <source>
        <dbReference type="ARBA" id="ARBA00016202"/>
    </source>
</evidence>
<evidence type="ECO:0000256" key="3">
    <source>
        <dbReference type="ARBA" id="ARBA00011245"/>
    </source>
</evidence>
<keyword evidence="10 13" id="KW-0143">Chaperone</keyword>
<name>A0ABU0W4A8_9GAMM</name>
<keyword evidence="16" id="KW-1185">Reference proteome</keyword>
<keyword evidence="7 13" id="KW-0653">Protein transport</keyword>
<evidence type="ECO:0000256" key="9">
    <source>
        <dbReference type="ARBA" id="ARBA00023139"/>
    </source>
</evidence>
<dbReference type="CDD" id="cd16326">
    <property type="entry name" value="LolB"/>
    <property type="match status" value="1"/>
</dbReference>
<gene>
    <name evidence="13 15" type="primary">lolB</name>
    <name evidence="15" type="ORF">RBH19_02480</name>
</gene>
<evidence type="ECO:0000256" key="12">
    <source>
        <dbReference type="ARBA" id="ARBA00023288"/>
    </source>
</evidence>
<evidence type="ECO:0000256" key="8">
    <source>
        <dbReference type="ARBA" id="ARBA00023136"/>
    </source>
</evidence>
<comment type="subunit">
    <text evidence="3 13">Monomer.</text>
</comment>
<dbReference type="PROSITE" id="PS51257">
    <property type="entry name" value="PROKAR_LIPOPROTEIN"/>
    <property type="match status" value="1"/>
</dbReference>
<keyword evidence="5 13" id="KW-0813">Transport</keyword>
<dbReference type="EMBL" id="JAVDDT010000001">
    <property type="protein sequence ID" value="MDQ2068738.1"/>
    <property type="molecule type" value="Genomic_DNA"/>
</dbReference>
<keyword evidence="6 13" id="KW-0732">Signal</keyword>
<evidence type="ECO:0000256" key="2">
    <source>
        <dbReference type="ARBA" id="ARBA00009696"/>
    </source>
</evidence>
<proteinExistence type="inferred from homology"/>
<evidence type="ECO:0000256" key="1">
    <source>
        <dbReference type="ARBA" id="ARBA00004459"/>
    </source>
</evidence>
<dbReference type="SUPFAM" id="SSF89392">
    <property type="entry name" value="Prokaryotic lipoproteins and lipoprotein localization factors"/>
    <property type="match status" value="1"/>
</dbReference>
<dbReference type="Proteomes" id="UP001239019">
    <property type="component" value="Unassembled WGS sequence"/>
</dbReference>
<feature type="chain" id="PRO_5045212420" description="Outer-membrane lipoprotein LolB" evidence="14">
    <location>
        <begin position="22"/>
        <end position="218"/>
    </location>
</feature>
<dbReference type="Pfam" id="PF03550">
    <property type="entry name" value="LolB"/>
    <property type="match status" value="1"/>
</dbReference>
<evidence type="ECO:0000256" key="14">
    <source>
        <dbReference type="SAM" id="SignalP"/>
    </source>
</evidence>
<protein>
    <recommendedName>
        <fullName evidence="4 13">Outer-membrane lipoprotein LolB</fullName>
    </recommendedName>
</protein>
<keyword evidence="11 13" id="KW-0998">Cell outer membrane</keyword>
<comment type="caution">
    <text evidence="15">The sequence shown here is derived from an EMBL/GenBank/DDBJ whole genome shotgun (WGS) entry which is preliminary data.</text>
</comment>
<keyword evidence="9 13" id="KW-0564">Palmitate</keyword>
<evidence type="ECO:0000256" key="10">
    <source>
        <dbReference type="ARBA" id="ARBA00023186"/>
    </source>
</evidence>
<evidence type="ECO:0000313" key="16">
    <source>
        <dbReference type="Proteomes" id="UP001239019"/>
    </source>
</evidence>
<keyword evidence="8 13" id="KW-0472">Membrane</keyword>
<feature type="signal peptide" evidence="14">
    <location>
        <begin position="1"/>
        <end position="21"/>
    </location>
</feature>
<keyword evidence="12 13" id="KW-0449">Lipoprotein</keyword>
<evidence type="ECO:0000256" key="6">
    <source>
        <dbReference type="ARBA" id="ARBA00022729"/>
    </source>
</evidence>
<sequence length="218" mass="24878">MGTTGKLIFATSFLLLLAACARLPELPDAEGDEAAWQAHRQSLERLQAWSLDGRAALRTPDDGWTASLQWSQWQDYMDFRLRGTFGIGTTRVRGSQDWMIIENSRGDVWETARPEVELEREMGWRVPLSELRWWMVGMPAPGSPPQTRQVNDDGLLIYLVQSGWRIYYERYDTQEGLMLPGRVTVENGDVRLRVSIRNWLLGDAIPDNDFSATDDSAE</sequence>
<evidence type="ECO:0000313" key="15">
    <source>
        <dbReference type="EMBL" id="MDQ2068738.1"/>
    </source>
</evidence>
<comment type="function">
    <text evidence="13">Plays a critical role in the incorporation of lipoproteins in the outer membrane after they are released by the LolA protein.</text>
</comment>
<evidence type="ECO:0000256" key="13">
    <source>
        <dbReference type="HAMAP-Rule" id="MF_00233"/>
    </source>
</evidence>
<evidence type="ECO:0000256" key="11">
    <source>
        <dbReference type="ARBA" id="ARBA00023237"/>
    </source>
</evidence>
<dbReference type="Gene3D" id="2.50.20.10">
    <property type="entry name" value="Lipoprotein localisation LolA/LolB/LppX"/>
    <property type="match status" value="1"/>
</dbReference>
<comment type="similarity">
    <text evidence="2 13">Belongs to the LolB family.</text>
</comment>
<comment type="subcellular location">
    <subcellularLocation>
        <location evidence="1 13">Cell outer membrane</location>
        <topology evidence="1 13">Lipid-anchor</topology>
    </subcellularLocation>
</comment>
<reference evidence="15 16" key="1">
    <citation type="submission" date="2023-08" db="EMBL/GenBank/DDBJ databases">
        <title>Whole-genome sequencing of halo(alkali)philic microorganisms from hypersaline lakes.</title>
        <authorList>
            <person name="Sorokin D.Y."/>
            <person name="Abbas B."/>
            <person name="Merkel A.Y."/>
        </authorList>
    </citation>
    <scope>NUCLEOTIDE SEQUENCE [LARGE SCALE GENOMIC DNA]</scope>
    <source>
        <strain evidence="15 16">AB-CW4</strain>
    </source>
</reference>